<keyword evidence="4" id="KW-0393">Immunoglobulin domain</keyword>
<dbReference type="InterPro" id="IPR015528">
    <property type="entry name" value="IL-12_beta"/>
</dbReference>
<evidence type="ECO:0000256" key="3">
    <source>
        <dbReference type="ARBA" id="ARBA00023180"/>
    </source>
</evidence>
<evidence type="ECO:0000259" key="5">
    <source>
        <dbReference type="Pfam" id="PF10420"/>
    </source>
</evidence>
<reference evidence="6 7" key="1">
    <citation type="submission" date="2024-01" db="EMBL/GenBank/DDBJ databases">
        <authorList>
            <person name="Alioto T."/>
            <person name="Alioto T."/>
            <person name="Gomez Garrido J."/>
        </authorList>
    </citation>
    <scope>NUCLEOTIDE SEQUENCE [LARGE SCALE GENOMIC DNA]</scope>
</reference>
<sequence>MHVLLLIVLHAALCCATSDNHQINVETLMDNVLVLRVPQSVGGWGDVTLTCGEAYQNQPVFWKRNGEDLNPALRGNEVKIPVRDLNGGNYTCHLGADGQFLNHTVIMIQLGTDNTPVILKEKSPEDGYIHCSAPNYKGSFHCTWTRTKHRSNAAVLLVKAERNLEKITCELSADGSGVHCLDANCPSKEEQHRIFLTVYIHSYSRLEVYTKAFYLREIATPAQPPNLKISNGKLFSWDYPNSWEKPDSYYRLDFQVKLVHHDNSCNSEDYLMHNTTEETKYEVTARSKKYIFCVRAKDKYTHGPWSHWSHCTVNKRTESC</sequence>
<gene>
    <name evidence="4" type="primary">IL12B</name>
    <name evidence="6" type="ORF">FSCOSCO3_A011080</name>
</gene>
<protein>
    <recommendedName>
        <fullName evidence="4">Interleukin-12 subunit beta</fullName>
        <shortName evidence="4">IL-12B</shortName>
    </recommendedName>
    <alternativeName>
        <fullName evidence="4">Cytotoxic lymphocyte maturation factor 40 kDa subunit</fullName>
    </alternativeName>
    <alternativeName>
        <fullName evidence="4">IL-12 subunit p40</fullName>
    </alternativeName>
</protein>
<dbReference type="InterPro" id="IPR036116">
    <property type="entry name" value="FN3_sf"/>
</dbReference>
<dbReference type="PRINTS" id="PR01928">
    <property type="entry name" value="INTRLEUKN12B"/>
</dbReference>
<dbReference type="PIRSF" id="PIRSF038007">
    <property type="entry name" value="IL_12_beta"/>
    <property type="match status" value="1"/>
</dbReference>
<dbReference type="GO" id="GO:0005615">
    <property type="term" value="C:extracellular space"/>
    <property type="evidence" value="ECO:0007669"/>
    <property type="project" value="UniProtKB-KW"/>
</dbReference>
<keyword evidence="2" id="KW-1015">Disulfide bond</keyword>
<dbReference type="InterPro" id="IPR050676">
    <property type="entry name" value="IL-12"/>
</dbReference>
<evidence type="ECO:0000256" key="4">
    <source>
        <dbReference type="RuleBase" id="RU281113"/>
    </source>
</evidence>
<dbReference type="Gene3D" id="2.60.40.10">
    <property type="entry name" value="Immunoglobulins"/>
    <property type="match status" value="2"/>
</dbReference>
<feature type="domain" description="Interleukin-12 beta central" evidence="5">
    <location>
        <begin position="127"/>
        <end position="202"/>
    </location>
</feature>
<organism evidence="6 7">
    <name type="scientific">Scomber scombrus</name>
    <name type="common">Atlantic mackerel</name>
    <name type="synonym">Scomber vernalis</name>
    <dbReference type="NCBI Taxonomy" id="13677"/>
    <lineage>
        <taxon>Eukaryota</taxon>
        <taxon>Metazoa</taxon>
        <taxon>Chordata</taxon>
        <taxon>Craniata</taxon>
        <taxon>Vertebrata</taxon>
        <taxon>Euteleostomi</taxon>
        <taxon>Actinopterygii</taxon>
        <taxon>Neopterygii</taxon>
        <taxon>Teleostei</taxon>
        <taxon>Neoteleostei</taxon>
        <taxon>Acanthomorphata</taxon>
        <taxon>Pelagiaria</taxon>
        <taxon>Scombriformes</taxon>
        <taxon>Scombridae</taxon>
        <taxon>Scomber</taxon>
    </lineage>
</organism>
<comment type="subcellular location">
    <subcellularLocation>
        <location evidence="4">Secreted</location>
    </subcellularLocation>
</comment>
<evidence type="ECO:0000256" key="2">
    <source>
        <dbReference type="ARBA" id="ARBA00023157"/>
    </source>
</evidence>
<evidence type="ECO:0000313" key="7">
    <source>
        <dbReference type="Proteomes" id="UP001314229"/>
    </source>
</evidence>
<evidence type="ECO:0000313" key="6">
    <source>
        <dbReference type="EMBL" id="CAK6957205.1"/>
    </source>
</evidence>
<proteinExistence type="inferred from homology"/>
<keyword evidence="3 4" id="KW-0325">Glycoprotein</keyword>
<accession>A0AAV1NE59</accession>
<dbReference type="SUPFAM" id="SSF49265">
    <property type="entry name" value="Fibronectin type III"/>
    <property type="match status" value="2"/>
</dbReference>
<comment type="caution">
    <text evidence="6">The sequence shown here is derived from an EMBL/GenBank/DDBJ whole genome shotgun (WGS) entry which is preliminary data.</text>
</comment>
<dbReference type="GO" id="GO:0005125">
    <property type="term" value="F:cytokine activity"/>
    <property type="evidence" value="ECO:0007669"/>
    <property type="project" value="UniProtKB-KW"/>
</dbReference>
<dbReference type="CDD" id="cd00063">
    <property type="entry name" value="FN3"/>
    <property type="match status" value="1"/>
</dbReference>
<keyword evidence="4" id="KW-0964">Secreted</keyword>
<feature type="signal peptide" evidence="4">
    <location>
        <begin position="1"/>
        <end position="16"/>
    </location>
</feature>
<dbReference type="PANTHER" id="PTHR48485:SF4">
    <property type="entry name" value="INTERLEUKIN-12 SUBUNIT BETA"/>
    <property type="match status" value="1"/>
</dbReference>
<dbReference type="EMBL" id="CAWUFR010000028">
    <property type="protein sequence ID" value="CAK6957205.1"/>
    <property type="molecule type" value="Genomic_DNA"/>
</dbReference>
<feature type="chain" id="PRO_5043088008" description="Interleukin-12 subunit beta" evidence="4">
    <location>
        <begin position="17"/>
        <end position="320"/>
    </location>
</feature>
<dbReference type="InterPro" id="IPR003961">
    <property type="entry name" value="FN3_dom"/>
</dbReference>
<dbReference type="Proteomes" id="UP001314229">
    <property type="component" value="Unassembled WGS sequence"/>
</dbReference>
<dbReference type="Pfam" id="PF10420">
    <property type="entry name" value="IL12p40_C"/>
    <property type="match status" value="1"/>
</dbReference>
<dbReference type="InterPro" id="IPR013783">
    <property type="entry name" value="Ig-like_fold"/>
</dbReference>
<dbReference type="GO" id="GO:0004896">
    <property type="term" value="F:cytokine receptor activity"/>
    <property type="evidence" value="ECO:0007669"/>
    <property type="project" value="UniProtKB-UniRule"/>
</dbReference>
<keyword evidence="1 4" id="KW-0732">Signal</keyword>
<comment type="subunit">
    <text evidence="4">Heterodimer with IL12A; disulfide-linked. The heterodimer is known as interleukin IL-12.</text>
</comment>
<dbReference type="InterPro" id="IPR019482">
    <property type="entry name" value="IL-12_beta_cen-dom"/>
</dbReference>
<keyword evidence="4" id="KW-0202">Cytokine</keyword>
<keyword evidence="7" id="KW-1185">Reference proteome</keyword>
<dbReference type="AlphaFoldDB" id="A0AAV1NE59"/>
<evidence type="ECO:0000256" key="1">
    <source>
        <dbReference type="ARBA" id="ARBA00022729"/>
    </source>
</evidence>
<name>A0AAV1NE59_SCOSC</name>
<dbReference type="PANTHER" id="PTHR48485">
    <property type="entry name" value="INTERLEUKIN-12 SUBUNIT BETA-RELATED"/>
    <property type="match status" value="1"/>
</dbReference>
<comment type="similarity">
    <text evidence="4">Belongs to the IL-12B family.</text>
</comment>